<keyword evidence="2 5" id="KW-0479">Metal-binding</keyword>
<reference evidence="8" key="1">
    <citation type="submission" date="2022-07" db="EMBL/GenBank/DDBJ databases">
        <title>Phylogenomic reconstructions and comparative analyses of Kickxellomycotina fungi.</title>
        <authorList>
            <person name="Reynolds N.K."/>
            <person name="Stajich J.E."/>
            <person name="Barry K."/>
            <person name="Grigoriev I.V."/>
            <person name="Crous P."/>
            <person name="Smith M.E."/>
        </authorList>
    </citation>
    <scope>NUCLEOTIDE SEQUENCE</scope>
    <source>
        <strain evidence="8">NBRC 32514</strain>
    </source>
</reference>
<evidence type="ECO:0000313" key="9">
    <source>
        <dbReference type="Proteomes" id="UP001149813"/>
    </source>
</evidence>
<evidence type="ECO:0000256" key="5">
    <source>
        <dbReference type="RuleBase" id="RU361277"/>
    </source>
</evidence>
<gene>
    <name evidence="8" type="ORF">LPJ53_003861</name>
</gene>
<organism evidence="8 9">
    <name type="scientific">Coemansia erecta</name>
    <dbReference type="NCBI Taxonomy" id="147472"/>
    <lineage>
        <taxon>Eukaryota</taxon>
        <taxon>Fungi</taxon>
        <taxon>Fungi incertae sedis</taxon>
        <taxon>Zoopagomycota</taxon>
        <taxon>Kickxellomycotina</taxon>
        <taxon>Kickxellomycetes</taxon>
        <taxon>Kickxellales</taxon>
        <taxon>Kickxellaceae</taxon>
        <taxon>Coemansia</taxon>
    </lineage>
</organism>
<evidence type="ECO:0000256" key="3">
    <source>
        <dbReference type="ARBA" id="ARBA00022833"/>
    </source>
</evidence>
<dbReference type="InterPro" id="IPR013154">
    <property type="entry name" value="ADH-like_N"/>
</dbReference>
<dbReference type="Gene3D" id="3.90.180.10">
    <property type="entry name" value="Medium-chain alcohol dehydrogenases, catalytic domain"/>
    <property type="match status" value="1"/>
</dbReference>
<dbReference type="AlphaFoldDB" id="A0A9W7XZ20"/>
<protein>
    <recommendedName>
        <fullName evidence="10">GroES-like protein</fullName>
    </recommendedName>
</protein>
<dbReference type="Gene3D" id="3.40.50.720">
    <property type="entry name" value="NAD(P)-binding Rossmann-like Domain"/>
    <property type="match status" value="1"/>
</dbReference>
<comment type="cofactor">
    <cofactor evidence="1 5">
        <name>Zn(2+)</name>
        <dbReference type="ChEBI" id="CHEBI:29105"/>
    </cofactor>
</comment>
<dbReference type="InterPro" id="IPR011032">
    <property type="entry name" value="GroES-like_sf"/>
</dbReference>
<evidence type="ECO:0000256" key="1">
    <source>
        <dbReference type="ARBA" id="ARBA00001947"/>
    </source>
</evidence>
<dbReference type="GO" id="GO:0008270">
    <property type="term" value="F:zinc ion binding"/>
    <property type="evidence" value="ECO:0007669"/>
    <property type="project" value="InterPro"/>
</dbReference>
<evidence type="ECO:0000256" key="4">
    <source>
        <dbReference type="ARBA" id="ARBA00023002"/>
    </source>
</evidence>
<dbReference type="InterPro" id="IPR002328">
    <property type="entry name" value="ADH_Zn_CS"/>
</dbReference>
<dbReference type="GO" id="GO:0016491">
    <property type="term" value="F:oxidoreductase activity"/>
    <property type="evidence" value="ECO:0007669"/>
    <property type="project" value="UniProtKB-KW"/>
</dbReference>
<accession>A0A9W7XZ20</accession>
<evidence type="ECO:0000259" key="7">
    <source>
        <dbReference type="Pfam" id="PF08240"/>
    </source>
</evidence>
<feature type="domain" description="Alcohol dehydrogenase-like C-terminal" evidence="6">
    <location>
        <begin position="188"/>
        <end position="316"/>
    </location>
</feature>
<evidence type="ECO:0000256" key="2">
    <source>
        <dbReference type="ARBA" id="ARBA00022723"/>
    </source>
</evidence>
<dbReference type="Proteomes" id="UP001149813">
    <property type="component" value="Unassembled WGS sequence"/>
</dbReference>
<evidence type="ECO:0000313" key="8">
    <source>
        <dbReference type="EMBL" id="KAJ1721640.1"/>
    </source>
</evidence>
<comment type="similarity">
    <text evidence="5">Belongs to the zinc-containing alcohol dehydrogenase family.</text>
</comment>
<name>A0A9W7XZ20_9FUNG</name>
<proteinExistence type="inferred from homology"/>
<keyword evidence="9" id="KW-1185">Reference proteome</keyword>
<sequence>MNAVVFKKPFEVSYEQVPRPTDPQKGEAIVRVMACGLCGSDLHPFRGAEQGLRPGTVCGHEFAGVVEEVGEDVVLKPGQRVAASFTTACGSCWFCSHGLSSRCDTVQLFGWIGQDGNGIHGGQAQFVRVPHADGTLMALSDDISYDEGVLLGDIFSTGYFCAKNALSALSDSRMAPKDMTVAVVGCGPVGLCAIASARQLGFGTIYAIDRAQSRLDLAKKLGAISIAPGDSPIDTACAATVTKSGRGIDAALEVVGAYDALDLCFKLVRPGGVVSSVGVHAHDKGFPVSPEQCYDKNITFRSGRCPARSLMPELCRILKDSGIVQIISHHVPLSHASEMYRKFESQAPGVFKVIFDPWA</sequence>
<dbReference type="InterPro" id="IPR013149">
    <property type="entry name" value="ADH-like_C"/>
</dbReference>
<dbReference type="InterPro" id="IPR036291">
    <property type="entry name" value="NAD(P)-bd_dom_sf"/>
</dbReference>
<dbReference type="EMBL" id="JANBOJ010000158">
    <property type="protein sequence ID" value="KAJ1721640.1"/>
    <property type="molecule type" value="Genomic_DNA"/>
</dbReference>
<dbReference type="Pfam" id="PF00107">
    <property type="entry name" value="ADH_zinc_N"/>
    <property type="match status" value="1"/>
</dbReference>
<dbReference type="PANTHER" id="PTHR42813:SF2">
    <property type="entry name" value="DEHYDROGENASE, ZINC-CONTAINING, PUTATIVE (AFU_ORTHOLOGUE AFUA_2G02810)-RELATED"/>
    <property type="match status" value="1"/>
</dbReference>
<keyword evidence="4" id="KW-0560">Oxidoreductase</keyword>
<dbReference type="SUPFAM" id="SSF50129">
    <property type="entry name" value="GroES-like"/>
    <property type="match status" value="1"/>
</dbReference>
<feature type="domain" description="Alcohol dehydrogenase-like N-terminal" evidence="7">
    <location>
        <begin position="25"/>
        <end position="133"/>
    </location>
</feature>
<comment type="caution">
    <text evidence="8">The sequence shown here is derived from an EMBL/GenBank/DDBJ whole genome shotgun (WGS) entry which is preliminary data.</text>
</comment>
<keyword evidence="3 5" id="KW-0862">Zinc</keyword>
<dbReference type="Pfam" id="PF08240">
    <property type="entry name" value="ADH_N"/>
    <property type="match status" value="1"/>
</dbReference>
<evidence type="ECO:0008006" key="10">
    <source>
        <dbReference type="Google" id="ProtNLM"/>
    </source>
</evidence>
<evidence type="ECO:0000259" key="6">
    <source>
        <dbReference type="Pfam" id="PF00107"/>
    </source>
</evidence>
<dbReference type="PROSITE" id="PS00059">
    <property type="entry name" value="ADH_ZINC"/>
    <property type="match status" value="1"/>
</dbReference>
<dbReference type="PANTHER" id="PTHR42813">
    <property type="entry name" value="ZINC-TYPE ALCOHOL DEHYDROGENASE-LIKE"/>
    <property type="match status" value="1"/>
</dbReference>
<dbReference type="OrthoDB" id="256333at2759"/>
<dbReference type="SUPFAM" id="SSF51735">
    <property type="entry name" value="NAD(P)-binding Rossmann-fold domains"/>
    <property type="match status" value="1"/>
</dbReference>